<name>A0AC61RXW5_9FIRM</name>
<accession>A0AC61RXW5</accession>
<evidence type="ECO:0000313" key="2">
    <source>
        <dbReference type="Proteomes" id="UP000304953"/>
    </source>
</evidence>
<reference evidence="1" key="1">
    <citation type="submission" date="2019-04" db="EMBL/GenBank/DDBJ databases">
        <title>Microbes associate with the intestines of laboratory mice.</title>
        <authorList>
            <person name="Navarre W."/>
            <person name="Wong E."/>
            <person name="Huang K."/>
            <person name="Tropini C."/>
            <person name="Ng K."/>
            <person name="Yu B."/>
        </authorList>
    </citation>
    <scope>NUCLEOTIDE SEQUENCE</scope>
    <source>
        <strain evidence="1">NM01_1-7b</strain>
    </source>
</reference>
<organism evidence="1 2">
    <name type="scientific">Petralouisia muris</name>
    <dbReference type="NCBI Taxonomy" id="3032872"/>
    <lineage>
        <taxon>Bacteria</taxon>
        <taxon>Bacillati</taxon>
        <taxon>Bacillota</taxon>
        <taxon>Clostridia</taxon>
        <taxon>Lachnospirales</taxon>
        <taxon>Lachnospiraceae</taxon>
        <taxon>Petralouisia</taxon>
    </lineage>
</organism>
<dbReference type="EMBL" id="SRYA01000013">
    <property type="protein sequence ID" value="TGY96719.1"/>
    <property type="molecule type" value="Genomic_DNA"/>
</dbReference>
<comment type="caution">
    <text evidence="1">The sequence shown here is derived from an EMBL/GenBank/DDBJ whole genome shotgun (WGS) entry which is preliminary data.</text>
</comment>
<dbReference type="Proteomes" id="UP000304953">
    <property type="component" value="Unassembled WGS sequence"/>
</dbReference>
<evidence type="ECO:0000313" key="1">
    <source>
        <dbReference type="EMBL" id="TGY96719.1"/>
    </source>
</evidence>
<protein>
    <submittedName>
        <fullName evidence="1">Septum site-determining protein MinC</fullName>
    </submittedName>
</protein>
<sequence length="228" mass="25045">MSKPVVLKSNKYGINLILDSNMDFEELLNCILERFKDAEGFFKNAKMAISFEGRNLTQEEEFRIVETITDNTSVNIICILDNDALKEELIRQKIERFEEEQAGKTGEFYKGTLRSGQVLDCETSIIILGDINPGAKVISKGNIVVLGALKGNAYAGANGNEQAFVAALEMDPIQIKIGDVIGRSADKAPLAVKKRGRKQQAPAEPQVAIVKDGNIYIEPITKGLLNSI</sequence>
<gene>
    <name evidence="1" type="ORF">E5329_08090</name>
</gene>
<keyword evidence="2" id="KW-1185">Reference proteome</keyword>
<proteinExistence type="predicted"/>